<dbReference type="FunFam" id="1.10.1030.10:FF:000002">
    <property type="entry name" value="Carbamoyl-phosphate synthase large chain"/>
    <property type="match status" value="1"/>
</dbReference>
<evidence type="ECO:0000256" key="2">
    <source>
        <dbReference type="ARBA" id="ARBA00009799"/>
    </source>
</evidence>
<keyword evidence="4" id="KW-0055">Arginine biosynthesis</keyword>
<dbReference type="GO" id="GO:0046872">
    <property type="term" value="F:metal ion binding"/>
    <property type="evidence" value="ECO:0007669"/>
    <property type="project" value="UniProtKB-KW"/>
</dbReference>
<dbReference type="GO" id="GO:0006207">
    <property type="term" value="P:'de novo' pyrimidine nucleobase biosynthetic process"/>
    <property type="evidence" value="ECO:0007669"/>
    <property type="project" value="InterPro"/>
</dbReference>
<dbReference type="InterPro" id="IPR006274">
    <property type="entry name" value="CarbamoylP_synth_ssu"/>
</dbReference>
<comment type="similarity">
    <text evidence="2">Belongs to the CarB family.</text>
</comment>
<comment type="pathway">
    <text evidence="1">Amino-acid biosynthesis; L-arginine biosynthesis; carbamoyl phosphate from bicarbonate: step 1/1.</text>
</comment>
<dbReference type="SUPFAM" id="SSF52335">
    <property type="entry name" value="Methylglyoxal synthase-like"/>
    <property type="match status" value="1"/>
</dbReference>
<dbReference type="SUPFAM" id="SSF48108">
    <property type="entry name" value="Carbamoyl phosphate synthetase, large subunit connection domain"/>
    <property type="match status" value="1"/>
</dbReference>
<dbReference type="Gene3D" id="1.10.1030.10">
    <property type="entry name" value="Carbamoyl-phosphate synthetase, large subunit oligomerisation domain"/>
    <property type="match status" value="1"/>
</dbReference>
<dbReference type="InterPro" id="IPR016185">
    <property type="entry name" value="PreATP-grasp_dom_sf"/>
</dbReference>
<dbReference type="NCBIfam" id="NF009455">
    <property type="entry name" value="PRK12815.1"/>
    <property type="match status" value="1"/>
</dbReference>
<keyword evidence="9 20" id="KW-0547">Nucleotide-binding</keyword>
<dbReference type="GO" id="GO:0005524">
    <property type="term" value="F:ATP binding"/>
    <property type="evidence" value="ECO:0007669"/>
    <property type="project" value="UniProtKB-UniRule"/>
</dbReference>
<dbReference type="Pfam" id="PF02787">
    <property type="entry name" value="CPSase_L_D3"/>
    <property type="match status" value="1"/>
</dbReference>
<proteinExistence type="inferred from homology"/>
<evidence type="ECO:0000256" key="16">
    <source>
        <dbReference type="ARBA" id="ARBA00048816"/>
    </source>
</evidence>
<dbReference type="Gene3D" id="3.50.30.20">
    <property type="entry name" value="Carbamoyl-phosphate synthase small subunit, N-terminal domain"/>
    <property type="match status" value="1"/>
</dbReference>
<dbReference type="Proteomes" id="UP000241890">
    <property type="component" value="Unassembled WGS sequence"/>
</dbReference>
<dbReference type="Gene3D" id="3.40.50.880">
    <property type="match status" value="1"/>
</dbReference>
<dbReference type="InterPro" id="IPR011761">
    <property type="entry name" value="ATP-grasp"/>
</dbReference>
<evidence type="ECO:0000256" key="1">
    <source>
        <dbReference type="ARBA" id="ARBA00005077"/>
    </source>
</evidence>
<dbReference type="FunFam" id="3.50.30.20:FF:000002">
    <property type="entry name" value="Carbamoyl-phosphate synthase 1, mitochondrial"/>
    <property type="match status" value="1"/>
</dbReference>
<dbReference type="InterPro" id="IPR029062">
    <property type="entry name" value="Class_I_gatase-like"/>
</dbReference>
<dbReference type="FunFam" id="3.30.470.20:FF:000026">
    <property type="entry name" value="Carbamoyl-phosphate synthase large chain"/>
    <property type="match status" value="1"/>
</dbReference>
<evidence type="ECO:0000313" key="23">
    <source>
        <dbReference type="EMBL" id="GBG32301.1"/>
    </source>
</evidence>
<evidence type="ECO:0000256" key="8">
    <source>
        <dbReference type="ARBA" id="ARBA00022737"/>
    </source>
</evidence>
<dbReference type="InterPro" id="IPR036480">
    <property type="entry name" value="CarbP_synth_ssu_N_sf"/>
</dbReference>
<evidence type="ECO:0000256" key="11">
    <source>
        <dbReference type="ARBA" id="ARBA00022842"/>
    </source>
</evidence>
<evidence type="ECO:0000256" key="18">
    <source>
        <dbReference type="ARBA" id="ARBA00069524"/>
    </source>
</evidence>
<evidence type="ECO:0000256" key="4">
    <source>
        <dbReference type="ARBA" id="ARBA00022571"/>
    </source>
</evidence>
<dbReference type="GO" id="GO:0006526">
    <property type="term" value="P:L-arginine biosynthetic process"/>
    <property type="evidence" value="ECO:0007669"/>
    <property type="project" value="UniProtKB-KW"/>
</dbReference>
<keyword evidence="8" id="KW-0677">Repeat</keyword>
<dbReference type="Pfam" id="PF02786">
    <property type="entry name" value="CPSase_L_D2"/>
    <property type="match status" value="2"/>
</dbReference>
<protein>
    <recommendedName>
        <fullName evidence="19">Carbamoyl phosphate synthase arginine-specific large chain</fullName>
        <ecNumber evidence="14">6.3.4.16</ecNumber>
        <ecNumber evidence="3">6.3.5.5</ecNumber>
    </recommendedName>
    <alternativeName>
        <fullName evidence="18">Carbamoyl phosphate synthase pyrimidine-specific large chain</fullName>
    </alternativeName>
</protein>
<keyword evidence="10 20" id="KW-0067">ATP-binding</keyword>
<dbReference type="InterPro" id="IPR005479">
    <property type="entry name" value="CPAse_ATP-bd"/>
</dbReference>
<dbReference type="PANTHER" id="PTHR11405:SF53">
    <property type="entry name" value="CARBAMOYL-PHOSPHATE SYNTHASE [AMMONIA], MITOCHONDRIAL"/>
    <property type="match status" value="1"/>
</dbReference>
<dbReference type="GO" id="GO:0004088">
    <property type="term" value="F:carbamoyl-phosphate synthase (glutamine-hydrolyzing) activity"/>
    <property type="evidence" value="ECO:0007669"/>
    <property type="project" value="UniProtKB-EC"/>
</dbReference>
<comment type="function">
    <text evidence="17">Small subunit of the glutamine-dependent carbamoyl phosphate synthetase (CPSase). CPSase catalyzes the formation of carbamoyl phosphate from the ammonia moiety of glutamine, carbonate, and phosphate donated by ATP, constituting the first step of the biosynthetic pathway leading to pyrimidine nucleotides. The large subunit (synthetase) binds the substrates ammonia (free or transferred from glutamine from the small subunit), hydrogencarbonate and ATP and carries out an ATP-coupled ligase reaction, activating hydrogencarbonate by forming carboxy phosphate which reacts with ammonia to form carbamoyl phosphate.</text>
</comment>
<evidence type="ECO:0000256" key="20">
    <source>
        <dbReference type="PROSITE-ProRule" id="PRU00409"/>
    </source>
</evidence>
<dbReference type="InParanoid" id="A0A2R5GV76"/>
<dbReference type="Gene3D" id="3.30.1490.20">
    <property type="entry name" value="ATP-grasp fold, A domain"/>
    <property type="match status" value="1"/>
</dbReference>
<keyword evidence="12" id="KW-0665">Pyrimidine biosynthesis</keyword>
<dbReference type="Gene3D" id="3.40.50.20">
    <property type="match status" value="2"/>
</dbReference>
<dbReference type="InterPro" id="IPR002474">
    <property type="entry name" value="CarbamoylP_synth_ssu_N"/>
</dbReference>
<accession>A0A2R5GV76</accession>
<dbReference type="NCBIfam" id="TIGR01369">
    <property type="entry name" value="CPSaseII_lrg"/>
    <property type="match status" value="1"/>
</dbReference>
<evidence type="ECO:0000256" key="15">
    <source>
        <dbReference type="ARBA" id="ARBA00047359"/>
    </source>
</evidence>
<dbReference type="GO" id="GO:0006221">
    <property type="term" value="P:pyrimidine nucleotide biosynthetic process"/>
    <property type="evidence" value="ECO:0007669"/>
    <property type="project" value="UniProtKB-KW"/>
</dbReference>
<dbReference type="EC" id="6.3.5.5" evidence="3"/>
<keyword evidence="24" id="KW-1185">Reference proteome</keyword>
<dbReference type="SMART" id="SM01096">
    <property type="entry name" value="CPSase_L_D3"/>
    <property type="match status" value="1"/>
</dbReference>
<dbReference type="NCBIfam" id="NF003671">
    <property type="entry name" value="PRK05294.1"/>
    <property type="match status" value="1"/>
</dbReference>
<evidence type="ECO:0000256" key="7">
    <source>
        <dbReference type="ARBA" id="ARBA00022723"/>
    </source>
</evidence>
<feature type="domain" description="MGS-like" evidence="22">
    <location>
        <begin position="1379"/>
        <end position="1523"/>
    </location>
</feature>
<keyword evidence="6" id="KW-0028">Amino-acid biosynthesis</keyword>
<feature type="domain" description="ATP-grasp" evidence="21">
    <location>
        <begin position="1111"/>
        <end position="1303"/>
    </location>
</feature>
<dbReference type="PROSITE" id="PS00866">
    <property type="entry name" value="CPSASE_1"/>
    <property type="match status" value="2"/>
</dbReference>
<dbReference type="Gene3D" id="3.30.470.20">
    <property type="entry name" value="ATP-grasp fold, B domain"/>
    <property type="match status" value="2"/>
</dbReference>
<dbReference type="NCBIfam" id="NF009475">
    <property type="entry name" value="PRK12838.1"/>
    <property type="match status" value="1"/>
</dbReference>
<gene>
    <name evidence="23" type="ORF">FCC1311_085262</name>
</gene>
<dbReference type="Gene3D" id="3.40.50.1380">
    <property type="entry name" value="Methylglyoxal synthase-like domain"/>
    <property type="match status" value="1"/>
</dbReference>
<dbReference type="EC" id="6.3.4.16" evidence="14"/>
<evidence type="ECO:0000259" key="21">
    <source>
        <dbReference type="PROSITE" id="PS50975"/>
    </source>
</evidence>
<dbReference type="HAMAP" id="MF_01209">
    <property type="entry name" value="CPSase_S_chain"/>
    <property type="match status" value="1"/>
</dbReference>
<name>A0A2R5GV76_9STRA</name>
<dbReference type="InterPro" id="IPR036897">
    <property type="entry name" value="CarbamoylP_synth_lsu_oligo_sf"/>
</dbReference>
<keyword evidence="7" id="KW-0479">Metal-binding</keyword>
<organism evidence="23 24">
    <name type="scientific">Hondaea fermentalgiana</name>
    <dbReference type="NCBI Taxonomy" id="2315210"/>
    <lineage>
        <taxon>Eukaryota</taxon>
        <taxon>Sar</taxon>
        <taxon>Stramenopiles</taxon>
        <taxon>Bigyra</taxon>
        <taxon>Labyrinthulomycetes</taxon>
        <taxon>Thraustochytrida</taxon>
        <taxon>Thraustochytriidae</taxon>
        <taxon>Hondaea</taxon>
    </lineage>
</organism>
<dbReference type="EMBL" id="BEYU01000120">
    <property type="protein sequence ID" value="GBG32301.1"/>
    <property type="molecule type" value="Genomic_DNA"/>
</dbReference>
<feature type="domain" description="ATP-grasp" evidence="21">
    <location>
        <begin position="567"/>
        <end position="759"/>
    </location>
</feature>
<dbReference type="PROSITE" id="PS50975">
    <property type="entry name" value="ATP_GRASP"/>
    <property type="match status" value="2"/>
</dbReference>
<keyword evidence="5" id="KW-0436">Ligase</keyword>
<dbReference type="InterPro" id="IPR005483">
    <property type="entry name" value="CPSase_dom"/>
</dbReference>
<evidence type="ECO:0000256" key="5">
    <source>
        <dbReference type="ARBA" id="ARBA00022598"/>
    </source>
</evidence>
<evidence type="ECO:0000256" key="14">
    <source>
        <dbReference type="ARBA" id="ARBA00044063"/>
    </source>
</evidence>
<comment type="catalytic activity">
    <reaction evidence="15">
        <text>hydrogencarbonate + NH4(+) + 2 ATP = carbamoyl phosphate + 2 ADP + phosphate + 2 H(+)</text>
        <dbReference type="Rhea" id="RHEA:18029"/>
        <dbReference type="ChEBI" id="CHEBI:15378"/>
        <dbReference type="ChEBI" id="CHEBI:17544"/>
        <dbReference type="ChEBI" id="CHEBI:28938"/>
        <dbReference type="ChEBI" id="CHEBI:30616"/>
        <dbReference type="ChEBI" id="CHEBI:43474"/>
        <dbReference type="ChEBI" id="CHEBI:58228"/>
        <dbReference type="ChEBI" id="CHEBI:456216"/>
        <dbReference type="EC" id="6.3.4.16"/>
    </reaction>
</comment>
<dbReference type="Pfam" id="PF25596">
    <property type="entry name" value="CPSase_L_D1"/>
    <property type="match status" value="2"/>
</dbReference>
<dbReference type="InterPro" id="IPR011607">
    <property type="entry name" value="MGS-like_dom"/>
</dbReference>
<dbReference type="Pfam" id="PF00117">
    <property type="entry name" value="GATase"/>
    <property type="match status" value="1"/>
</dbReference>
<dbReference type="InterPro" id="IPR013815">
    <property type="entry name" value="ATP_grasp_subdomain_1"/>
</dbReference>
<sequence length="1526" mass="167559">MWSVKSARSVAASKAAVRQLSSSASKGTSDLSKPAAARGFVGSSMGSGGVRTATLALEDGSRFTAMSFGHEESVAGEVVFNTAMVGYPEALTDPSYRGQILVSTYPLVGNYGVPDKGVVDEFGLPKHFESDQIHAGGFLVSDYSHHFSNWESGRSLSSWLREEKVPGLYGIDTRLLTKKIREHGSMKGKIEFEPAYKPPGHSEIEFVDVNARNLIQEVSCTDRIVYGAGNPVKLLALDCGIKNNIIRNLVRRGVELHRVPHDFPFAEHVHEFDGLFLSNGPGDPIMATEAVANLRKVLESGFDKPIFGICMGNQLTALAAGAETYKMSFGNRGVNQPVLNLRTGQCFITPQNHGYAIRTETLSEDWEPLFVNRNDGTNEGIMHKTKPYFTAQFHPEAKGGPTDTEFLFDDFVNMVRDGKSSVGAVFDARKVPDTRVEAKKVLLLGSGGLSIGQAGEFDYSGNQAIKSLKEEGIETVLMNPNIASVQTNLEGANQADTVYFLPVTMDFVEEVIAREKPDGLILSMGGQTALNVGVELYEKGILSKYDVKVMGTSVESIIATEDRGIFSDKLNEINEKLAPSFAVNSIDDAVVAAHKVGFPCMIRSAFALGGLGSGICKDEAHLREMARKAFSTSPQILVEKSMLGWKEVEYEVVRDAADNCITVCNMENFDPLGIHTGDSIVVAPSQTLSNHDYQMLRDTAIKTVKHLGIIGECNIQYALDPHSDDYAIIEVNPRLSRSSALASKATGYPLAFVAAKLSLGIQLPDITNQVTKRTTACFEPSLDYVVTKIPRWDMTKFDLVSRKIGSAMKSVGEVMGIGRSWEESLQKAMRMVDPSIEGFQPHKHMYLPPSSEAELIEELEQPSDVRPYAIAHAMMDRGWSVDRVNQHTAIDTWFLHKLQRLCQLDQLMTEAGSLDRLNSTLLLQAKKSGFSDRQIAERINSEELLVRDRRKMFGIVPVVKQIDTVAGEAPAATNYLYTTYNGDESDVSFDDHGTMVLGSGVYRIGSSVEFDWCSVSAIRTLRKLGKKSVMVNYNPETVSTDFDECDKLYFEELSLERVLDIYELEGCEQAIVSVGGQLPNNIALQMHNYGTQIAGTSPLMIDSAEDRDKFSSVCDKFDIDQPSWSRLTTPEDAFDFADKVGYPVLVRPSYVLSGAAMSVAYNAAELSKNLQRAGEVSRDHPVVLTAFIENAREIDVDAVARDGEVIAHAISEHVENAGVHSGDAHLMLPPQTLSEEVLEKCRETTRRIAKAFNITGPFNQQLIASPDGSVKIIEANIRASRSFPFSSKTVGADFIEIATTAMVGAGEPDWLASKDLGLGGKGATPTTYVGTKVPQFSFKRLAGADPKLGVEMASTGEVACYGKDVHEAFLKSTLSTLAYTLPERKNILVSIQDRLQEDFKPSLRNLVEAGYTIFATEKTARFCEANDIPVTELHWEESGQVPCLDTFVQEGEVDQVWMFSNNESLRTETNYKVRRLAIDYGTQLVTNAQVAAMLSECYLKIEKGELNMEPLTLKEYYEAEAQARGL</sequence>
<comment type="caution">
    <text evidence="23">The sequence shown here is derived from an EMBL/GenBank/DDBJ whole genome shotgun (WGS) entry which is preliminary data.</text>
</comment>
<dbReference type="InterPro" id="IPR017926">
    <property type="entry name" value="GATASE"/>
</dbReference>
<dbReference type="SUPFAM" id="SSF56059">
    <property type="entry name" value="Glutathione synthetase ATP-binding domain-like"/>
    <property type="match status" value="2"/>
</dbReference>
<evidence type="ECO:0000259" key="22">
    <source>
        <dbReference type="PROSITE" id="PS51855"/>
    </source>
</evidence>
<comment type="catalytic activity">
    <reaction evidence="16">
        <text>hydrogencarbonate + L-glutamine + 2 ATP + H2O = carbamoyl phosphate + L-glutamate + 2 ADP + phosphate + 2 H(+)</text>
        <dbReference type="Rhea" id="RHEA:18633"/>
        <dbReference type="ChEBI" id="CHEBI:15377"/>
        <dbReference type="ChEBI" id="CHEBI:15378"/>
        <dbReference type="ChEBI" id="CHEBI:17544"/>
        <dbReference type="ChEBI" id="CHEBI:29985"/>
        <dbReference type="ChEBI" id="CHEBI:30616"/>
        <dbReference type="ChEBI" id="CHEBI:43474"/>
        <dbReference type="ChEBI" id="CHEBI:58228"/>
        <dbReference type="ChEBI" id="CHEBI:58359"/>
        <dbReference type="ChEBI" id="CHEBI:456216"/>
        <dbReference type="EC" id="6.3.5.5"/>
    </reaction>
</comment>
<dbReference type="OrthoDB" id="434at2759"/>
<dbReference type="PANTHER" id="PTHR11405">
    <property type="entry name" value="CARBAMOYLTRANSFERASE FAMILY MEMBER"/>
    <property type="match status" value="1"/>
</dbReference>
<dbReference type="SUPFAM" id="SSF52021">
    <property type="entry name" value="Carbamoyl phosphate synthetase, small subunit N-terminal domain"/>
    <property type="match status" value="1"/>
</dbReference>
<dbReference type="CDD" id="cd01744">
    <property type="entry name" value="GATase1_CPSase"/>
    <property type="match status" value="1"/>
</dbReference>
<dbReference type="FunFam" id="3.40.50.880:FF:000006">
    <property type="entry name" value="Carbamoyl-phosphate synthase 1, mitochondrial"/>
    <property type="match status" value="1"/>
</dbReference>
<evidence type="ECO:0000256" key="10">
    <source>
        <dbReference type="ARBA" id="ARBA00022840"/>
    </source>
</evidence>
<evidence type="ECO:0000256" key="13">
    <source>
        <dbReference type="ARBA" id="ARBA00023211"/>
    </source>
</evidence>
<dbReference type="InterPro" id="IPR006275">
    <property type="entry name" value="CPSase_lsu"/>
</dbReference>
<dbReference type="GO" id="GO:0005951">
    <property type="term" value="C:carbamoyl-phosphate synthase complex"/>
    <property type="evidence" value="ECO:0007669"/>
    <property type="project" value="TreeGrafter"/>
</dbReference>
<dbReference type="SUPFAM" id="SSF52317">
    <property type="entry name" value="Class I glutamine amidotransferase-like"/>
    <property type="match status" value="1"/>
</dbReference>
<dbReference type="GO" id="GO:0004087">
    <property type="term" value="F:carbamoyl-phosphate synthase (ammonia) activity"/>
    <property type="evidence" value="ECO:0007669"/>
    <property type="project" value="UniProtKB-EC"/>
</dbReference>
<dbReference type="Pfam" id="PF00988">
    <property type="entry name" value="CPSase_sm_chain"/>
    <property type="match status" value="1"/>
</dbReference>
<dbReference type="PRINTS" id="PR00099">
    <property type="entry name" value="CPSGATASE"/>
</dbReference>
<dbReference type="InterPro" id="IPR035686">
    <property type="entry name" value="CPSase_GATase1"/>
</dbReference>
<keyword evidence="13" id="KW-0464">Manganese</keyword>
<dbReference type="InterPro" id="IPR005480">
    <property type="entry name" value="CPSase_lsu_oligo"/>
</dbReference>
<evidence type="ECO:0000256" key="9">
    <source>
        <dbReference type="ARBA" id="ARBA00022741"/>
    </source>
</evidence>
<evidence type="ECO:0000256" key="17">
    <source>
        <dbReference type="ARBA" id="ARBA00060037"/>
    </source>
</evidence>
<evidence type="ECO:0000256" key="6">
    <source>
        <dbReference type="ARBA" id="ARBA00022605"/>
    </source>
</evidence>
<dbReference type="FunFam" id="3.40.50.20:FF:000012">
    <property type="entry name" value="Carbamoyl-phosphate synthase 1, mitochondrial"/>
    <property type="match status" value="1"/>
</dbReference>
<keyword evidence="11" id="KW-0460">Magnesium</keyword>
<dbReference type="PROSITE" id="PS51273">
    <property type="entry name" value="GATASE_TYPE_1"/>
    <property type="match status" value="1"/>
</dbReference>
<evidence type="ECO:0000256" key="12">
    <source>
        <dbReference type="ARBA" id="ARBA00022975"/>
    </source>
</evidence>
<evidence type="ECO:0000256" key="19">
    <source>
        <dbReference type="ARBA" id="ARBA00074189"/>
    </source>
</evidence>
<dbReference type="SUPFAM" id="SSF52440">
    <property type="entry name" value="PreATP-grasp domain"/>
    <property type="match status" value="2"/>
</dbReference>
<dbReference type="GO" id="GO:0006541">
    <property type="term" value="P:glutamine metabolic process"/>
    <property type="evidence" value="ECO:0007669"/>
    <property type="project" value="InterPro"/>
</dbReference>
<dbReference type="PROSITE" id="PS51855">
    <property type="entry name" value="MGS"/>
    <property type="match status" value="1"/>
</dbReference>
<dbReference type="PRINTS" id="PR00098">
    <property type="entry name" value="CPSASE"/>
</dbReference>
<dbReference type="FunCoup" id="A0A2R5GV76">
    <property type="interactions" value="224"/>
</dbReference>
<dbReference type="PROSITE" id="PS00867">
    <property type="entry name" value="CPSASE_2"/>
    <property type="match status" value="2"/>
</dbReference>
<dbReference type="FunFam" id="3.30.470.20:FF:000001">
    <property type="entry name" value="Carbamoyl-phosphate synthase large chain"/>
    <property type="match status" value="1"/>
</dbReference>
<dbReference type="NCBIfam" id="TIGR01368">
    <property type="entry name" value="CPSaseIIsmall"/>
    <property type="match status" value="1"/>
</dbReference>
<dbReference type="Pfam" id="PF02142">
    <property type="entry name" value="MGS"/>
    <property type="match status" value="1"/>
</dbReference>
<dbReference type="InterPro" id="IPR058047">
    <property type="entry name" value="CPSase_preATP-grasp"/>
</dbReference>
<reference evidence="23 24" key="1">
    <citation type="submission" date="2017-12" db="EMBL/GenBank/DDBJ databases">
        <title>Sequencing, de novo assembly and annotation of complete genome of a new Thraustochytrid species, strain FCC1311.</title>
        <authorList>
            <person name="Sedici K."/>
            <person name="Godart F."/>
            <person name="Aiese Cigliano R."/>
            <person name="Sanseverino W."/>
            <person name="Barakat M."/>
            <person name="Ortet P."/>
            <person name="Marechal E."/>
            <person name="Cagnac O."/>
            <person name="Amato A."/>
        </authorList>
    </citation>
    <scope>NUCLEOTIDE SEQUENCE [LARGE SCALE GENOMIC DNA]</scope>
</reference>
<dbReference type="PRINTS" id="PR00096">
    <property type="entry name" value="GATASE"/>
</dbReference>
<evidence type="ECO:0000313" key="24">
    <source>
        <dbReference type="Proteomes" id="UP000241890"/>
    </source>
</evidence>
<dbReference type="FunFam" id="3.40.50.20:FF:000002">
    <property type="entry name" value="Carbamoyl-phosphate synthase large chain"/>
    <property type="match status" value="1"/>
</dbReference>
<evidence type="ECO:0000256" key="3">
    <source>
        <dbReference type="ARBA" id="ARBA00012738"/>
    </source>
</evidence>
<dbReference type="FunFam" id="3.30.1490.20:FF:000001">
    <property type="entry name" value="Carbamoyl-phosphate synthase large chain"/>
    <property type="match status" value="1"/>
</dbReference>
<dbReference type="InterPro" id="IPR036914">
    <property type="entry name" value="MGS-like_dom_sf"/>
</dbReference>
<dbReference type="SMART" id="SM01097">
    <property type="entry name" value="CPSase_sm_chain"/>
    <property type="match status" value="1"/>
</dbReference>